<evidence type="ECO:0000313" key="3">
    <source>
        <dbReference type="Proteomes" id="UP000246464"/>
    </source>
</evidence>
<gene>
    <name evidence="2" type="ORF">SMAX5B_019268</name>
</gene>
<sequence length="84" mass="8630">MVWDRAPLRKPALGKSSVTNGVRDVQGKTAVPPYASQPRGPEQNLGPAVVICSGPGSMDKRGTDGLDRSGAADGGGAAPIRFRT</sequence>
<protein>
    <submittedName>
        <fullName evidence="2">Uncharacterized protein</fullName>
    </submittedName>
</protein>
<reference evidence="2 3" key="1">
    <citation type="submission" date="2017-12" db="EMBL/GenBank/DDBJ databases">
        <title>Integrating genomic resources of turbot (Scophthalmus maximus) in depth evaluation of genetic and physical mapping variation across individuals.</title>
        <authorList>
            <person name="Martinez P."/>
        </authorList>
    </citation>
    <scope>NUCLEOTIDE SEQUENCE [LARGE SCALE GENOMIC DNA]</scope>
</reference>
<keyword evidence="3" id="KW-1185">Reference proteome</keyword>
<feature type="region of interest" description="Disordered" evidence="1">
    <location>
        <begin position="1"/>
        <end position="84"/>
    </location>
</feature>
<dbReference type="AlphaFoldDB" id="A0A2U9B3G1"/>
<dbReference type="EMBL" id="CP026244">
    <property type="protein sequence ID" value="AWO98308.1"/>
    <property type="molecule type" value="Genomic_DNA"/>
</dbReference>
<evidence type="ECO:0000313" key="2">
    <source>
        <dbReference type="EMBL" id="AWO98308.1"/>
    </source>
</evidence>
<dbReference type="Proteomes" id="UP000246464">
    <property type="component" value="Chromosome 2"/>
</dbReference>
<proteinExistence type="predicted"/>
<evidence type="ECO:0000256" key="1">
    <source>
        <dbReference type="SAM" id="MobiDB-lite"/>
    </source>
</evidence>
<feature type="compositionally biased region" description="Basic and acidic residues" evidence="1">
    <location>
        <begin position="58"/>
        <end position="67"/>
    </location>
</feature>
<organism evidence="2 3">
    <name type="scientific">Scophthalmus maximus</name>
    <name type="common">Turbot</name>
    <name type="synonym">Psetta maxima</name>
    <dbReference type="NCBI Taxonomy" id="52904"/>
    <lineage>
        <taxon>Eukaryota</taxon>
        <taxon>Metazoa</taxon>
        <taxon>Chordata</taxon>
        <taxon>Craniata</taxon>
        <taxon>Vertebrata</taxon>
        <taxon>Euteleostomi</taxon>
        <taxon>Actinopterygii</taxon>
        <taxon>Neopterygii</taxon>
        <taxon>Teleostei</taxon>
        <taxon>Neoteleostei</taxon>
        <taxon>Acanthomorphata</taxon>
        <taxon>Carangaria</taxon>
        <taxon>Pleuronectiformes</taxon>
        <taxon>Pleuronectoidei</taxon>
        <taxon>Scophthalmidae</taxon>
        <taxon>Scophthalmus</taxon>
    </lineage>
</organism>
<name>A0A2U9B3G1_SCOMX</name>
<feature type="non-terminal residue" evidence="2">
    <location>
        <position position="84"/>
    </location>
</feature>
<accession>A0A2U9B3G1</accession>